<keyword evidence="2 3" id="KW-0131">Cell cycle</keyword>
<feature type="domain" description="Mur ligase C-terminal" evidence="4">
    <location>
        <begin position="281"/>
        <end position="402"/>
    </location>
</feature>
<feature type="short sequence motif" description="Meso-diaminopimelate recognition motif" evidence="2">
    <location>
        <begin position="349"/>
        <end position="352"/>
    </location>
</feature>
<comment type="similarity">
    <text evidence="1 2">Belongs to the MurCDEF family. MurE subfamily.</text>
</comment>
<reference evidence="6 7" key="1">
    <citation type="submission" date="2015-08" db="EMBL/GenBank/DDBJ databases">
        <title>Comparative genomics of the Campylobacter concisus group.</title>
        <authorList>
            <person name="Yee E."/>
            <person name="Chapman M.H."/>
            <person name="Huynh S."/>
            <person name="Bono J.L."/>
            <person name="On S.L."/>
            <person name="St Leger J."/>
            <person name="Foster G."/>
            <person name="Parker C.T."/>
            <person name="Miller W.G."/>
        </authorList>
    </citation>
    <scope>NUCLEOTIDE SEQUENCE [LARGE SCALE GENOMIC DNA]</scope>
    <source>
        <strain evidence="6 7">RM9337</strain>
    </source>
</reference>
<dbReference type="Gene3D" id="3.40.1190.10">
    <property type="entry name" value="Mur-like, catalytic domain"/>
    <property type="match status" value="1"/>
</dbReference>
<keyword evidence="2" id="KW-0547">Nucleotide-binding</keyword>
<dbReference type="GO" id="GO:0008765">
    <property type="term" value="F:UDP-N-acetylmuramoylalanyl-D-glutamate-2,6-diaminopimelate ligase activity"/>
    <property type="evidence" value="ECO:0007669"/>
    <property type="project" value="UniProtKB-UniRule"/>
</dbReference>
<proteinExistence type="inferred from homology"/>
<feature type="binding site" evidence="2">
    <location>
        <position position="400"/>
    </location>
    <ligand>
        <name>meso-2,6-diaminopimelate</name>
        <dbReference type="ChEBI" id="CHEBI:57791"/>
    </ligand>
</feature>
<evidence type="ECO:0000256" key="2">
    <source>
        <dbReference type="HAMAP-Rule" id="MF_00208"/>
    </source>
</evidence>
<comment type="cofactor">
    <cofactor evidence="2">
        <name>Mg(2+)</name>
        <dbReference type="ChEBI" id="CHEBI:18420"/>
    </cofactor>
</comment>
<dbReference type="GO" id="GO:0071555">
    <property type="term" value="P:cell wall organization"/>
    <property type="evidence" value="ECO:0007669"/>
    <property type="project" value="UniProtKB-KW"/>
</dbReference>
<name>A0AAW3ZVY6_9BACT</name>
<evidence type="ECO:0000313" key="6">
    <source>
        <dbReference type="EMBL" id="MBE3608281.1"/>
    </source>
</evidence>
<dbReference type="Pfam" id="PF02875">
    <property type="entry name" value="Mur_ligase_C"/>
    <property type="match status" value="1"/>
</dbReference>
<feature type="binding site" evidence="2">
    <location>
        <position position="404"/>
    </location>
    <ligand>
        <name>meso-2,6-diaminopimelate</name>
        <dbReference type="ChEBI" id="CHEBI:57791"/>
    </ligand>
</feature>
<comment type="PTM">
    <text evidence="2">Carboxylation is probably crucial for Mg(2+) binding and, consequently, for the gamma-phosphate positioning of ATP.</text>
</comment>
<evidence type="ECO:0000259" key="4">
    <source>
        <dbReference type="Pfam" id="PF02875"/>
    </source>
</evidence>
<dbReference type="AlphaFoldDB" id="A0AAW3ZVY6"/>
<protein>
    <recommendedName>
        <fullName evidence="2">UDP-N-acetylmuramoyl-L-alanyl-D-glutamate--2,6-diaminopimelate ligase</fullName>
        <ecNumber evidence="2">6.3.2.13</ecNumber>
    </recommendedName>
    <alternativeName>
        <fullName evidence="2">Meso-A2pm-adding enzyme</fullName>
    </alternativeName>
    <alternativeName>
        <fullName evidence="2">Meso-diaminopimelate-adding enzyme</fullName>
    </alternativeName>
    <alternativeName>
        <fullName evidence="2">UDP-MurNAc-L-Ala-D-Glu:meso-diaminopimelate ligase</fullName>
    </alternativeName>
    <alternativeName>
        <fullName evidence="2">UDP-MurNAc-tripeptide synthetase</fullName>
    </alternativeName>
    <alternativeName>
        <fullName evidence="2">UDP-N-acetylmuramyl-tripeptide synthetase</fullName>
    </alternativeName>
</protein>
<dbReference type="Pfam" id="PF08245">
    <property type="entry name" value="Mur_ligase_M"/>
    <property type="match status" value="1"/>
</dbReference>
<keyword evidence="7" id="KW-1185">Reference proteome</keyword>
<dbReference type="EC" id="6.3.2.13" evidence="2"/>
<dbReference type="Proteomes" id="UP000650616">
    <property type="component" value="Unassembled WGS sequence"/>
</dbReference>
<evidence type="ECO:0000256" key="1">
    <source>
        <dbReference type="ARBA" id="ARBA00005898"/>
    </source>
</evidence>
<dbReference type="NCBIfam" id="TIGR01085">
    <property type="entry name" value="murE"/>
    <property type="match status" value="1"/>
</dbReference>
<dbReference type="GO" id="GO:0051301">
    <property type="term" value="P:cell division"/>
    <property type="evidence" value="ECO:0007669"/>
    <property type="project" value="UniProtKB-KW"/>
</dbReference>
<evidence type="ECO:0000256" key="3">
    <source>
        <dbReference type="RuleBase" id="RU004135"/>
    </source>
</evidence>
<dbReference type="GO" id="GO:0009252">
    <property type="term" value="P:peptidoglycan biosynthetic process"/>
    <property type="evidence" value="ECO:0007669"/>
    <property type="project" value="UniProtKB-UniRule"/>
</dbReference>
<sequence>MKISLANSYVTDNSNECESGCFFVLTKSNAKFKESAQSNGAKIISVDECKKLLGIDENIKIIGITGTNGKTTTAWTIYETLMQLGYKSALSGTCGAFLHSKRIDAKSLTTSPVLQTLEYLKQANEFGCKYFVMEVSSHAIDQDRVEGLKFALKIFTNLTQDHLDYHKSMQEYAKVKSKFLSDDSLKLINIDDEGGIEFNPINSYTYSLKKDSDFASLKYDLKDGIKALMKTPKGEFELASSLQGEFNLYNLTAAIGAILLLEDVKIPSLKEAIYKFKGVAGRMEVVSQKPLVIVDFAHTPDGMQKVLNALRHLNLIVIFGAGGDRDRTKRPKMGKIAQQYAKISIVTSDNPRSEEPETIIDEICAGMNMNNTVILESDRKKAIKLGLDLLDKDDTLVILGKGDEDYQEINGVKHHFSDKETVLELLKI</sequence>
<feature type="domain" description="Mur ligase central" evidence="5">
    <location>
        <begin position="64"/>
        <end position="257"/>
    </location>
</feature>
<feature type="binding site" evidence="2">
    <location>
        <position position="325"/>
    </location>
    <ligand>
        <name>meso-2,6-diaminopimelate</name>
        <dbReference type="ChEBI" id="CHEBI:57791"/>
    </ligand>
</feature>
<keyword evidence="2" id="KW-0067">ATP-binding</keyword>
<dbReference type="NCBIfam" id="NF001126">
    <property type="entry name" value="PRK00139.1-4"/>
    <property type="match status" value="1"/>
</dbReference>
<dbReference type="InterPro" id="IPR036615">
    <property type="entry name" value="Mur_ligase_C_dom_sf"/>
</dbReference>
<dbReference type="SUPFAM" id="SSF53623">
    <property type="entry name" value="MurD-like peptide ligases, catalytic domain"/>
    <property type="match status" value="1"/>
</dbReference>
<keyword evidence="2" id="KW-0460">Magnesium</keyword>
<feature type="binding site" evidence="2">
    <location>
        <position position="14"/>
    </location>
    <ligand>
        <name>UDP-N-acetyl-alpha-D-muramoyl-L-alanyl-D-glutamate</name>
        <dbReference type="ChEBI" id="CHEBI:83900"/>
    </ligand>
</feature>
<dbReference type="EMBL" id="LIWG01000006">
    <property type="protein sequence ID" value="MBE3608281.1"/>
    <property type="molecule type" value="Genomic_DNA"/>
</dbReference>
<dbReference type="GO" id="GO:0000287">
    <property type="term" value="F:magnesium ion binding"/>
    <property type="evidence" value="ECO:0007669"/>
    <property type="project" value="UniProtKB-UniRule"/>
</dbReference>
<evidence type="ECO:0000259" key="5">
    <source>
        <dbReference type="Pfam" id="PF08245"/>
    </source>
</evidence>
<comment type="catalytic activity">
    <reaction evidence="2">
        <text>UDP-N-acetyl-alpha-D-muramoyl-L-alanyl-D-glutamate + meso-2,6-diaminopimelate + ATP = UDP-N-acetyl-alpha-D-muramoyl-L-alanyl-gamma-D-glutamyl-meso-2,6-diaminopimelate + ADP + phosphate + H(+)</text>
        <dbReference type="Rhea" id="RHEA:23676"/>
        <dbReference type="ChEBI" id="CHEBI:15378"/>
        <dbReference type="ChEBI" id="CHEBI:30616"/>
        <dbReference type="ChEBI" id="CHEBI:43474"/>
        <dbReference type="ChEBI" id="CHEBI:57791"/>
        <dbReference type="ChEBI" id="CHEBI:83900"/>
        <dbReference type="ChEBI" id="CHEBI:83905"/>
        <dbReference type="ChEBI" id="CHEBI:456216"/>
        <dbReference type="EC" id="6.3.2.13"/>
    </reaction>
</comment>
<comment type="pathway">
    <text evidence="2 3">Cell wall biogenesis; peptidoglycan biosynthesis.</text>
</comment>
<feature type="binding site" evidence="2">
    <location>
        <position position="142"/>
    </location>
    <ligand>
        <name>UDP-N-acetyl-alpha-D-muramoyl-L-alanyl-D-glutamate</name>
        <dbReference type="ChEBI" id="CHEBI:83900"/>
    </ligand>
</feature>
<keyword evidence="2 3" id="KW-0132">Cell division</keyword>
<dbReference type="InterPro" id="IPR004101">
    <property type="entry name" value="Mur_ligase_C"/>
</dbReference>
<organism evidence="6 7">
    <name type="scientific">Campylobacter californiensis</name>
    <dbReference type="NCBI Taxonomy" id="1032243"/>
    <lineage>
        <taxon>Bacteria</taxon>
        <taxon>Pseudomonadati</taxon>
        <taxon>Campylobacterota</taxon>
        <taxon>Epsilonproteobacteria</taxon>
        <taxon>Campylobacterales</taxon>
        <taxon>Campylobacteraceae</taxon>
        <taxon>Campylobacter</taxon>
    </lineage>
</organism>
<comment type="subcellular location">
    <subcellularLocation>
        <location evidence="2 3">Cytoplasm</location>
    </subcellularLocation>
</comment>
<keyword evidence="2 6" id="KW-0436">Ligase</keyword>
<dbReference type="PANTHER" id="PTHR23135">
    <property type="entry name" value="MUR LIGASE FAMILY MEMBER"/>
    <property type="match status" value="1"/>
</dbReference>
<keyword evidence="2 3" id="KW-0133">Cell shape</keyword>
<comment type="caution">
    <text evidence="2">Lacks conserved residue(s) required for the propagation of feature annotation.</text>
</comment>
<accession>A0AAW3ZVY6</accession>
<feature type="binding site" evidence="2">
    <location>
        <position position="144"/>
    </location>
    <ligand>
        <name>UDP-N-acetyl-alpha-D-muramoyl-L-alanyl-D-glutamate</name>
        <dbReference type="ChEBI" id="CHEBI:83900"/>
    </ligand>
</feature>
<dbReference type="HAMAP" id="MF_00208">
    <property type="entry name" value="MurE"/>
    <property type="match status" value="1"/>
</dbReference>
<evidence type="ECO:0000313" key="7">
    <source>
        <dbReference type="Proteomes" id="UP000650616"/>
    </source>
</evidence>
<comment type="function">
    <text evidence="2">Catalyzes the addition of meso-diaminopimelic acid to the nucleotide precursor UDP-N-acetylmuramoyl-L-alanyl-D-glutamate (UMAG) in the biosynthesis of bacterial cell-wall peptidoglycan.</text>
</comment>
<dbReference type="GO" id="GO:0005524">
    <property type="term" value="F:ATP binding"/>
    <property type="evidence" value="ECO:0007669"/>
    <property type="project" value="UniProtKB-UniRule"/>
</dbReference>
<dbReference type="SUPFAM" id="SSF53244">
    <property type="entry name" value="MurD-like peptide ligases, peptide-binding domain"/>
    <property type="match status" value="1"/>
</dbReference>
<feature type="binding site" evidence="2">
    <location>
        <begin position="109"/>
        <end position="110"/>
    </location>
    <ligand>
        <name>UDP-N-acetyl-alpha-D-muramoyl-L-alanyl-D-glutamate</name>
        <dbReference type="ChEBI" id="CHEBI:83900"/>
    </ligand>
</feature>
<dbReference type="InterPro" id="IPR005761">
    <property type="entry name" value="UDP-N-AcMur-Glu-dNH2Pim_ligase"/>
</dbReference>
<comment type="caution">
    <text evidence="6">The sequence shown here is derived from an EMBL/GenBank/DDBJ whole genome shotgun (WGS) entry which is preliminary data.</text>
</comment>
<dbReference type="PANTHER" id="PTHR23135:SF4">
    <property type="entry name" value="UDP-N-ACETYLMURAMOYL-L-ALANYL-D-GLUTAMATE--2,6-DIAMINOPIMELATE LIGASE MURE HOMOLOG, CHLOROPLASTIC"/>
    <property type="match status" value="1"/>
</dbReference>
<dbReference type="GO" id="GO:0005737">
    <property type="term" value="C:cytoplasm"/>
    <property type="evidence" value="ECO:0007669"/>
    <property type="project" value="UniProtKB-SubCell"/>
</dbReference>
<keyword evidence="2 3" id="KW-0573">Peptidoglycan synthesis</keyword>
<keyword evidence="2 3" id="KW-0961">Cell wall biogenesis/degradation</keyword>
<feature type="binding site" evidence="2">
    <location>
        <begin position="66"/>
        <end position="72"/>
    </location>
    <ligand>
        <name>ATP</name>
        <dbReference type="ChEBI" id="CHEBI:30616"/>
    </ligand>
</feature>
<feature type="modified residue" description="N6-carboxylysine" evidence="2">
    <location>
        <position position="176"/>
    </location>
</feature>
<dbReference type="Gene3D" id="3.90.190.20">
    <property type="entry name" value="Mur ligase, C-terminal domain"/>
    <property type="match status" value="1"/>
</dbReference>
<keyword evidence="2" id="KW-0963">Cytoplasm</keyword>
<dbReference type="InterPro" id="IPR013221">
    <property type="entry name" value="Mur_ligase_cen"/>
</dbReference>
<gene>
    <name evidence="2" type="primary">murE</name>
    <name evidence="6" type="ORF">CCAL9337_06040</name>
</gene>
<dbReference type="InterPro" id="IPR036565">
    <property type="entry name" value="Mur-like_cat_sf"/>
</dbReference>
<dbReference type="RefSeq" id="WP_170016417.1">
    <property type="nucleotide sequence ID" value="NZ_JADBHR010000015.1"/>
</dbReference>
<dbReference type="GO" id="GO:0008360">
    <property type="term" value="P:regulation of cell shape"/>
    <property type="evidence" value="ECO:0007669"/>
    <property type="project" value="UniProtKB-KW"/>
</dbReference>
<feature type="binding site" evidence="2">
    <location>
        <position position="136"/>
    </location>
    <ligand>
        <name>UDP-N-acetyl-alpha-D-muramoyl-L-alanyl-D-glutamate</name>
        <dbReference type="ChEBI" id="CHEBI:83900"/>
    </ligand>
</feature>
<feature type="binding site" evidence="2">
    <location>
        <begin position="349"/>
        <end position="352"/>
    </location>
    <ligand>
        <name>meso-2,6-diaminopimelate</name>
        <dbReference type="ChEBI" id="CHEBI:57791"/>
    </ligand>
</feature>